<protein>
    <submittedName>
        <fullName evidence="2">Uncharacterized protein</fullName>
    </submittedName>
</protein>
<feature type="compositionally biased region" description="Basic and acidic residues" evidence="1">
    <location>
        <begin position="42"/>
        <end position="54"/>
    </location>
</feature>
<accession>A0AAE1PR96</accession>
<feature type="compositionally biased region" description="Polar residues" evidence="1">
    <location>
        <begin position="88"/>
        <end position="98"/>
    </location>
</feature>
<proteinExistence type="predicted"/>
<dbReference type="EMBL" id="JAWZYT010001312">
    <property type="protein sequence ID" value="KAK4313410.1"/>
    <property type="molecule type" value="Genomic_DNA"/>
</dbReference>
<comment type="caution">
    <text evidence="2">The sequence shown here is derived from an EMBL/GenBank/DDBJ whole genome shotgun (WGS) entry which is preliminary data.</text>
</comment>
<feature type="region of interest" description="Disordered" evidence="1">
    <location>
        <begin position="42"/>
        <end position="108"/>
    </location>
</feature>
<evidence type="ECO:0000313" key="3">
    <source>
        <dbReference type="Proteomes" id="UP001292094"/>
    </source>
</evidence>
<dbReference type="Proteomes" id="UP001292094">
    <property type="component" value="Unassembled WGS sequence"/>
</dbReference>
<reference evidence="2" key="1">
    <citation type="submission" date="2023-11" db="EMBL/GenBank/DDBJ databases">
        <title>Genome assemblies of two species of porcelain crab, Petrolisthes cinctipes and Petrolisthes manimaculis (Anomura: Porcellanidae).</title>
        <authorList>
            <person name="Angst P."/>
        </authorList>
    </citation>
    <scope>NUCLEOTIDE SEQUENCE</scope>
    <source>
        <strain evidence="2">PB745_02</strain>
        <tissue evidence="2">Gill</tissue>
    </source>
</reference>
<keyword evidence="3" id="KW-1185">Reference proteome</keyword>
<feature type="compositionally biased region" description="Basic and acidic residues" evidence="1">
    <location>
        <begin position="7"/>
        <end position="16"/>
    </location>
</feature>
<evidence type="ECO:0000256" key="1">
    <source>
        <dbReference type="SAM" id="MobiDB-lite"/>
    </source>
</evidence>
<name>A0AAE1PR96_9EUCA</name>
<sequence>MGMEAGKVGEGRERGRGWFGRNGEGKVEIKNGWVVNEEMRKGRECEVGESSKEWRGRRKWNKRGEERGVEREATEEKEKDQKKGEGTWQENKQCTYTSPDIFPPRAAP</sequence>
<dbReference type="AlphaFoldDB" id="A0AAE1PR96"/>
<evidence type="ECO:0000313" key="2">
    <source>
        <dbReference type="EMBL" id="KAK4313410.1"/>
    </source>
</evidence>
<organism evidence="2 3">
    <name type="scientific">Petrolisthes manimaculis</name>
    <dbReference type="NCBI Taxonomy" id="1843537"/>
    <lineage>
        <taxon>Eukaryota</taxon>
        <taxon>Metazoa</taxon>
        <taxon>Ecdysozoa</taxon>
        <taxon>Arthropoda</taxon>
        <taxon>Crustacea</taxon>
        <taxon>Multicrustacea</taxon>
        <taxon>Malacostraca</taxon>
        <taxon>Eumalacostraca</taxon>
        <taxon>Eucarida</taxon>
        <taxon>Decapoda</taxon>
        <taxon>Pleocyemata</taxon>
        <taxon>Anomura</taxon>
        <taxon>Galatheoidea</taxon>
        <taxon>Porcellanidae</taxon>
        <taxon>Petrolisthes</taxon>
    </lineage>
</organism>
<gene>
    <name evidence="2" type="ORF">Pmani_015240</name>
</gene>
<feature type="compositionally biased region" description="Basic and acidic residues" evidence="1">
    <location>
        <begin position="62"/>
        <end position="85"/>
    </location>
</feature>
<feature type="region of interest" description="Disordered" evidence="1">
    <location>
        <begin position="1"/>
        <end position="23"/>
    </location>
</feature>